<organism evidence="6 7">
    <name type="scientific">[Clostridium] hylemonae DSM 15053</name>
    <dbReference type="NCBI Taxonomy" id="553973"/>
    <lineage>
        <taxon>Bacteria</taxon>
        <taxon>Bacillati</taxon>
        <taxon>Bacillota</taxon>
        <taxon>Clostridia</taxon>
        <taxon>Lachnospirales</taxon>
        <taxon>Lachnospiraceae</taxon>
    </lineage>
</organism>
<feature type="domain" description="HTH crp-type" evidence="5">
    <location>
        <begin position="154"/>
        <end position="222"/>
    </location>
</feature>
<dbReference type="GO" id="GO:0003677">
    <property type="term" value="F:DNA binding"/>
    <property type="evidence" value="ECO:0007669"/>
    <property type="project" value="UniProtKB-KW"/>
</dbReference>
<evidence type="ECO:0000259" key="4">
    <source>
        <dbReference type="PROSITE" id="PS50042"/>
    </source>
</evidence>
<keyword evidence="1" id="KW-0805">Transcription regulation</keyword>
<evidence type="ECO:0000313" key="6">
    <source>
        <dbReference type="EMBL" id="EEG75385.1"/>
    </source>
</evidence>
<dbReference type="InterPro" id="IPR012318">
    <property type="entry name" value="HTH_CRP"/>
</dbReference>
<sequence>MNQYVTLLENTELFSGINAQEIDAMLGCLSAKTKTYNKNCYILRAGACVHSIGMVLSGSVLIVKEDFWGDRSIISEILPGAIFAEAYACLSQMPLEASVVANTDTEVMFFDVRKLLTVCTSACSFHTRIIQNLLSAVSAKNVELTRKIEHLTKRTIRGRLLSYLSAESLKCGRSTFEIPFNRQQLAEYLSVDRSALSGEISKLKAENIIACKKNTFTVYKNIP</sequence>
<keyword evidence="2" id="KW-0238">DNA-binding</keyword>
<dbReference type="InterPro" id="IPR014710">
    <property type="entry name" value="RmlC-like_jellyroll"/>
</dbReference>
<dbReference type="STRING" id="553973.CLOHYLEM_04615"/>
<gene>
    <name evidence="6" type="ORF">CLOHYLEM_04615</name>
</gene>
<proteinExistence type="predicted"/>
<dbReference type="EMBL" id="ABYI02000012">
    <property type="protein sequence ID" value="EEG75385.1"/>
    <property type="molecule type" value="Genomic_DNA"/>
</dbReference>
<dbReference type="InterPro" id="IPR018490">
    <property type="entry name" value="cNMP-bd_dom_sf"/>
</dbReference>
<evidence type="ECO:0000256" key="2">
    <source>
        <dbReference type="ARBA" id="ARBA00023125"/>
    </source>
</evidence>
<dbReference type="eggNOG" id="COG0664">
    <property type="taxonomic scope" value="Bacteria"/>
</dbReference>
<feature type="domain" description="Cyclic nucleotide-binding" evidence="4">
    <location>
        <begin position="13"/>
        <end position="136"/>
    </location>
</feature>
<dbReference type="RefSeq" id="WP_006441948.1">
    <property type="nucleotide sequence ID" value="NZ_CP036524.1"/>
</dbReference>
<evidence type="ECO:0000256" key="1">
    <source>
        <dbReference type="ARBA" id="ARBA00023015"/>
    </source>
</evidence>
<dbReference type="HOGENOM" id="CLU_075053_4_1_9"/>
<dbReference type="SUPFAM" id="SSF46785">
    <property type="entry name" value="Winged helix' DNA-binding domain"/>
    <property type="match status" value="1"/>
</dbReference>
<name>C0BXS8_9FIRM</name>
<dbReference type="AlphaFoldDB" id="C0BXS8"/>
<dbReference type="CDD" id="cd00038">
    <property type="entry name" value="CAP_ED"/>
    <property type="match status" value="1"/>
</dbReference>
<protein>
    <submittedName>
        <fullName evidence="6">Cyclic nucleotide-binding domain protein</fullName>
    </submittedName>
</protein>
<dbReference type="InterPro" id="IPR000595">
    <property type="entry name" value="cNMP-bd_dom"/>
</dbReference>
<keyword evidence="3" id="KW-0804">Transcription</keyword>
<dbReference type="InterPro" id="IPR036390">
    <property type="entry name" value="WH_DNA-bd_sf"/>
</dbReference>
<dbReference type="SUPFAM" id="SSF51206">
    <property type="entry name" value="cAMP-binding domain-like"/>
    <property type="match status" value="1"/>
</dbReference>
<dbReference type="Pfam" id="PF00027">
    <property type="entry name" value="cNMP_binding"/>
    <property type="match status" value="1"/>
</dbReference>
<dbReference type="PROSITE" id="PS50042">
    <property type="entry name" value="CNMP_BINDING_3"/>
    <property type="match status" value="1"/>
</dbReference>
<dbReference type="Gene3D" id="2.60.120.10">
    <property type="entry name" value="Jelly Rolls"/>
    <property type="match status" value="1"/>
</dbReference>
<dbReference type="OrthoDB" id="9774616at2"/>
<dbReference type="GO" id="GO:0006355">
    <property type="term" value="P:regulation of DNA-templated transcription"/>
    <property type="evidence" value="ECO:0007669"/>
    <property type="project" value="InterPro"/>
</dbReference>
<evidence type="ECO:0000256" key="3">
    <source>
        <dbReference type="ARBA" id="ARBA00023163"/>
    </source>
</evidence>
<evidence type="ECO:0000313" key="7">
    <source>
        <dbReference type="Proteomes" id="UP000004893"/>
    </source>
</evidence>
<dbReference type="PROSITE" id="PS51063">
    <property type="entry name" value="HTH_CRP_2"/>
    <property type="match status" value="1"/>
</dbReference>
<dbReference type="SMART" id="SM00100">
    <property type="entry name" value="cNMP"/>
    <property type="match status" value="1"/>
</dbReference>
<comment type="caution">
    <text evidence="6">The sequence shown here is derived from an EMBL/GenBank/DDBJ whole genome shotgun (WGS) entry which is preliminary data.</text>
</comment>
<reference evidence="6" key="2">
    <citation type="submission" date="2013-06" db="EMBL/GenBank/DDBJ databases">
        <title>Draft genome sequence of Clostridium hylemonae (DSM 15053).</title>
        <authorList>
            <person name="Sudarsanam P."/>
            <person name="Ley R."/>
            <person name="Guruge J."/>
            <person name="Turnbaugh P.J."/>
            <person name="Mahowald M."/>
            <person name="Liep D."/>
            <person name="Gordon J."/>
        </authorList>
    </citation>
    <scope>NUCLEOTIDE SEQUENCE</scope>
    <source>
        <strain evidence="6">DSM 15053</strain>
    </source>
</reference>
<reference evidence="6" key="1">
    <citation type="submission" date="2009-02" db="EMBL/GenBank/DDBJ databases">
        <authorList>
            <person name="Fulton L."/>
            <person name="Clifton S."/>
            <person name="Fulton B."/>
            <person name="Xu J."/>
            <person name="Minx P."/>
            <person name="Pepin K.H."/>
            <person name="Johnson M."/>
            <person name="Bhonagiri V."/>
            <person name="Nash W.E."/>
            <person name="Mardis E.R."/>
            <person name="Wilson R.K."/>
        </authorList>
    </citation>
    <scope>NUCLEOTIDE SEQUENCE [LARGE SCALE GENOMIC DNA]</scope>
    <source>
        <strain evidence="6">DSM 15053</strain>
    </source>
</reference>
<dbReference type="Proteomes" id="UP000004893">
    <property type="component" value="Unassembled WGS sequence"/>
</dbReference>
<evidence type="ECO:0000259" key="5">
    <source>
        <dbReference type="PROSITE" id="PS51063"/>
    </source>
</evidence>
<keyword evidence="7" id="KW-1185">Reference proteome</keyword>
<accession>C0BXS8</accession>
<dbReference type="Pfam" id="PF13545">
    <property type="entry name" value="HTH_Crp_2"/>
    <property type="match status" value="1"/>
</dbReference>